<feature type="region of interest" description="Disordered" evidence="6">
    <location>
        <begin position="87"/>
        <end position="196"/>
    </location>
</feature>
<dbReference type="Gene3D" id="3.30.70.100">
    <property type="match status" value="1"/>
</dbReference>
<comment type="caution">
    <text evidence="8">The sequence shown here is derived from an EMBL/GenBank/DDBJ whole genome shotgun (WGS) entry which is preliminary data.</text>
</comment>
<reference evidence="8" key="2">
    <citation type="journal article" date="2023" name="Plants (Basel)">
        <title>Annotation of the Turnera subulata (Passifloraceae) Draft Genome Reveals the S-Locus Evolved after the Divergence of Turneroideae from Passifloroideae in a Stepwise Manner.</title>
        <authorList>
            <person name="Henning P.M."/>
            <person name="Roalson E.H."/>
            <person name="Mir W."/>
            <person name="McCubbin A.G."/>
            <person name="Shore J.S."/>
        </authorList>
    </citation>
    <scope>NUCLEOTIDE SEQUENCE</scope>
    <source>
        <strain evidence="8">F60SS</strain>
    </source>
</reference>
<evidence type="ECO:0000256" key="6">
    <source>
        <dbReference type="SAM" id="MobiDB-lite"/>
    </source>
</evidence>
<feature type="compositionally biased region" description="Basic residues" evidence="6">
    <location>
        <begin position="166"/>
        <end position="175"/>
    </location>
</feature>
<sequence>MSMTITPSVEEASKALKCQTWILKVSIHCQGCKKEVKKVLQRIDGVYTTTIDPQLQRVTVTGNIGAETLIKKLSKTGKHAELWPEKLSTKEKAAGKGNNMHKAEDPNSVQKRCHDGMKKFGGEGGLSEEEAKNHCNTQEKSTGEELHAEVNKVTETEGSEGAKSDGKKKKNKGKNASKVSQGTSGSGLGSPSNSGTTVETGYYNQFVSPSNLNLTRQHSVPLPQGFHIPSVSHASSYNYMAYPRESTAPFYHVPPPYPYVHPNTQQATTLDSFHIFRDDNVDGCSIM</sequence>
<dbReference type="Pfam" id="PF00403">
    <property type="entry name" value="HMA"/>
    <property type="match status" value="1"/>
</dbReference>
<dbReference type="OrthoDB" id="689350at2759"/>
<reference evidence="8" key="1">
    <citation type="submission" date="2022-02" db="EMBL/GenBank/DDBJ databases">
        <authorList>
            <person name="Henning P.M."/>
            <person name="McCubbin A.G."/>
            <person name="Shore J.S."/>
        </authorList>
    </citation>
    <scope>NUCLEOTIDE SEQUENCE</scope>
    <source>
        <strain evidence="8">F60SS</strain>
        <tissue evidence="8">Leaves</tissue>
    </source>
</reference>
<keyword evidence="3" id="KW-0449">Lipoprotein</keyword>
<protein>
    <recommendedName>
        <fullName evidence="7">HMA domain-containing protein</fullName>
    </recommendedName>
</protein>
<evidence type="ECO:0000256" key="2">
    <source>
        <dbReference type="ARBA" id="ARBA00022723"/>
    </source>
</evidence>
<dbReference type="CDD" id="cd00371">
    <property type="entry name" value="HMA"/>
    <property type="match status" value="1"/>
</dbReference>
<evidence type="ECO:0000256" key="4">
    <source>
        <dbReference type="ARBA" id="ARBA00023289"/>
    </source>
</evidence>
<evidence type="ECO:0000256" key="3">
    <source>
        <dbReference type="ARBA" id="ARBA00023288"/>
    </source>
</evidence>
<feature type="compositionally biased region" description="Basic and acidic residues" evidence="6">
    <location>
        <begin position="141"/>
        <end position="165"/>
    </location>
</feature>
<dbReference type="AlphaFoldDB" id="A0A9Q0J392"/>
<evidence type="ECO:0000259" key="7">
    <source>
        <dbReference type="PROSITE" id="PS50846"/>
    </source>
</evidence>
<evidence type="ECO:0000313" key="8">
    <source>
        <dbReference type="EMBL" id="KAJ4825990.1"/>
    </source>
</evidence>
<keyword evidence="9" id="KW-1185">Reference proteome</keyword>
<dbReference type="InterPro" id="IPR036163">
    <property type="entry name" value="HMA_dom_sf"/>
</dbReference>
<dbReference type="InterPro" id="IPR006121">
    <property type="entry name" value="HMA_dom"/>
</dbReference>
<dbReference type="PANTHER" id="PTHR45868">
    <property type="entry name" value="HEAVY METAL-ASSOCIATED ISOPRENYLATED PLANT PROTEIN 33-RELATED"/>
    <property type="match status" value="1"/>
</dbReference>
<accession>A0A9Q0J392</accession>
<keyword evidence="2" id="KW-0479">Metal-binding</keyword>
<evidence type="ECO:0000313" key="9">
    <source>
        <dbReference type="Proteomes" id="UP001141552"/>
    </source>
</evidence>
<evidence type="ECO:0000256" key="1">
    <source>
        <dbReference type="ARBA" id="ARBA00022481"/>
    </source>
</evidence>
<keyword evidence="1" id="KW-0488">Methylation</keyword>
<feature type="domain" description="HMA" evidence="7">
    <location>
        <begin position="18"/>
        <end position="81"/>
    </location>
</feature>
<gene>
    <name evidence="8" type="ORF">Tsubulata_033214</name>
</gene>
<proteinExistence type="inferred from homology"/>
<name>A0A9Q0J392_9ROSI</name>
<dbReference type="SUPFAM" id="SSF55008">
    <property type="entry name" value="HMA, heavy metal-associated domain"/>
    <property type="match status" value="1"/>
</dbReference>
<dbReference type="PROSITE" id="PS50846">
    <property type="entry name" value="HMA_2"/>
    <property type="match status" value="1"/>
</dbReference>
<feature type="compositionally biased region" description="Low complexity" evidence="6">
    <location>
        <begin position="176"/>
        <end position="196"/>
    </location>
</feature>
<keyword evidence="4" id="KW-0636">Prenylation</keyword>
<evidence type="ECO:0000256" key="5">
    <source>
        <dbReference type="ARBA" id="ARBA00024045"/>
    </source>
</evidence>
<dbReference type="Proteomes" id="UP001141552">
    <property type="component" value="Unassembled WGS sequence"/>
</dbReference>
<comment type="similarity">
    <text evidence="5">Belongs to the HIPP family.</text>
</comment>
<organism evidence="8 9">
    <name type="scientific">Turnera subulata</name>
    <dbReference type="NCBI Taxonomy" id="218843"/>
    <lineage>
        <taxon>Eukaryota</taxon>
        <taxon>Viridiplantae</taxon>
        <taxon>Streptophyta</taxon>
        <taxon>Embryophyta</taxon>
        <taxon>Tracheophyta</taxon>
        <taxon>Spermatophyta</taxon>
        <taxon>Magnoliopsida</taxon>
        <taxon>eudicotyledons</taxon>
        <taxon>Gunneridae</taxon>
        <taxon>Pentapetalae</taxon>
        <taxon>rosids</taxon>
        <taxon>fabids</taxon>
        <taxon>Malpighiales</taxon>
        <taxon>Passifloraceae</taxon>
        <taxon>Turnera</taxon>
    </lineage>
</organism>
<dbReference type="PANTHER" id="PTHR45868:SF80">
    <property type="entry name" value="F15K9.8-RELATED"/>
    <property type="match status" value="1"/>
</dbReference>
<feature type="compositionally biased region" description="Basic and acidic residues" evidence="6">
    <location>
        <begin position="112"/>
        <end position="121"/>
    </location>
</feature>
<dbReference type="GO" id="GO:0046872">
    <property type="term" value="F:metal ion binding"/>
    <property type="evidence" value="ECO:0007669"/>
    <property type="project" value="UniProtKB-KW"/>
</dbReference>
<dbReference type="EMBL" id="JAKUCV010006769">
    <property type="protein sequence ID" value="KAJ4825990.1"/>
    <property type="molecule type" value="Genomic_DNA"/>
</dbReference>